<name>A0A415H858_9FIRM</name>
<proteinExistence type="predicted"/>
<comment type="caution">
    <text evidence="1">The sequence shown here is derived from an EMBL/GenBank/DDBJ whole genome shotgun (WGS) entry which is preliminary data.</text>
</comment>
<evidence type="ECO:0000313" key="2">
    <source>
        <dbReference type="Proteomes" id="UP000284152"/>
    </source>
</evidence>
<dbReference type="Proteomes" id="UP000284152">
    <property type="component" value="Unassembled WGS sequence"/>
</dbReference>
<accession>A0A415H858</accession>
<organism evidence="1 2">
    <name type="scientific">Dorea formicigenerans</name>
    <dbReference type="NCBI Taxonomy" id="39486"/>
    <lineage>
        <taxon>Bacteria</taxon>
        <taxon>Bacillati</taxon>
        <taxon>Bacillota</taxon>
        <taxon>Clostridia</taxon>
        <taxon>Lachnospirales</taxon>
        <taxon>Lachnospiraceae</taxon>
        <taxon>Dorea</taxon>
    </lineage>
</organism>
<dbReference type="AlphaFoldDB" id="A0A415H858"/>
<dbReference type="InterPro" id="IPR049215">
    <property type="entry name" value="DUF6809"/>
</dbReference>
<protein>
    <submittedName>
        <fullName evidence="1">Uncharacterized protein</fullName>
    </submittedName>
</protein>
<dbReference type="EMBL" id="QRNS01000007">
    <property type="protein sequence ID" value="RHK64380.1"/>
    <property type="molecule type" value="Genomic_DNA"/>
</dbReference>
<reference evidence="1 2" key="1">
    <citation type="submission" date="2018-08" db="EMBL/GenBank/DDBJ databases">
        <title>A genome reference for cultivated species of the human gut microbiota.</title>
        <authorList>
            <person name="Zou Y."/>
            <person name="Xue W."/>
            <person name="Luo G."/>
        </authorList>
    </citation>
    <scope>NUCLEOTIDE SEQUENCE [LARGE SCALE GENOMIC DNA]</scope>
    <source>
        <strain evidence="1 2">AF42-21</strain>
    </source>
</reference>
<sequence>MEEDIIDQLYFGRIVPWERQVEKPPEIEKYSDQICEDIEYLQKLLDEVGKSVLERLLDNNSEVERFQIKESFKYGFRLGMQLAAAGLDSKNQL</sequence>
<gene>
    <name evidence="1" type="ORF">DW054_06205</name>
</gene>
<dbReference type="Pfam" id="PF20648">
    <property type="entry name" value="DUF6809"/>
    <property type="match status" value="1"/>
</dbReference>
<evidence type="ECO:0000313" key="1">
    <source>
        <dbReference type="EMBL" id="RHK64380.1"/>
    </source>
</evidence>